<organism evidence="2 3">
    <name type="scientific">Quillaja saponaria</name>
    <name type="common">Soap bark tree</name>
    <dbReference type="NCBI Taxonomy" id="32244"/>
    <lineage>
        <taxon>Eukaryota</taxon>
        <taxon>Viridiplantae</taxon>
        <taxon>Streptophyta</taxon>
        <taxon>Embryophyta</taxon>
        <taxon>Tracheophyta</taxon>
        <taxon>Spermatophyta</taxon>
        <taxon>Magnoliopsida</taxon>
        <taxon>eudicotyledons</taxon>
        <taxon>Gunneridae</taxon>
        <taxon>Pentapetalae</taxon>
        <taxon>rosids</taxon>
        <taxon>fabids</taxon>
        <taxon>Fabales</taxon>
        <taxon>Quillajaceae</taxon>
        <taxon>Quillaja</taxon>
    </lineage>
</organism>
<name>A0AAD7L5E9_QUISA</name>
<comment type="caution">
    <text evidence="2">The sequence shown here is derived from an EMBL/GenBank/DDBJ whole genome shotgun (WGS) entry which is preliminary data.</text>
</comment>
<dbReference type="Proteomes" id="UP001163823">
    <property type="component" value="Chromosome 11"/>
</dbReference>
<proteinExistence type="predicted"/>
<gene>
    <name evidence="2" type="ORF">O6P43_027116</name>
</gene>
<accession>A0AAD7L5E9</accession>
<dbReference type="KEGG" id="qsa:O6P43_027116"/>
<reference evidence="2" key="1">
    <citation type="journal article" date="2023" name="Science">
        <title>Elucidation of the pathway for biosynthesis of saponin adjuvants from the soapbark tree.</title>
        <authorList>
            <person name="Reed J."/>
            <person name="Orme A."/>
            <person name="El-Demerdash A."/>
            <person name="Owen C."/>
            <person name="Martin L.B.B."/>
            <person name="Misra R.C."/>
            <person name="Kikuchi S."/>
            <person name="Rejzek M."/>
            <person name="Martin A.C."/>
            <person name="Harkess A."/>
            <person name="Leebens-Mack J."/>
            <person name="Louveau T."/>
            <person name="Stephenson M.J."/>
            <person name="Osbourn A."/>
        </authorList>
    </citation>
    <scope>NUCLEOTIDE SEQUENCE</scope>
    <source>
        <strain evidence="2">S10</strain>
    </source>
</reference>
<evidence type="ECO:0000313" key="3">
    <source>
        <dbReference type="Proteomes" id="UP001163823"/>
    </source>
</evidence>
<protein>
    <submittedName>
        <fullName evidence="2">Uncharacterized protein</fullName>
    </submittedName>
</protein>
<dbReference type="AlphaFoldDB" id="A0AAD7L5E9"/>
<keyword evidence="3" id="KW-1185">Reference proteome</keyword>
<dbReference type="EMBL" id="JARAOO010000011">
    <property type="protein sequence ID" value="KAJ7951010.1"/>
    <property type="molecule type" value="Genomic_DNA"/>
</dbReference>
<sequence>MGRDGGAVRKHWRMRSTVNDICTEVVTVQESMWKPLKLHLLWPHFHLEDYMKSLALNTGSTISNPLGLSLMTTSSNDPHSSLPTVTNMTTSDRSTNSVDCVATRAHIYDTPATTATSTSSANMATCASSPATVTTSMSYPTHATCKPSSATLVTSTSTPASLVGATFTVSTITTNIKSTTSN</sequence>
<evidence type="ECO:0000256" key="1">
    <source>
        <dbReference type="SAM" id="MobiDB-lite"/>
    </source>
</evidence>
<feature type="region of interest" description="Disordered" evidence="1">
    <location>
        <begin position="74"/>
        <end position="94"/>
    </location>
</feature>
<evidence type="ECO:0000313" key="2">
    <source>
        <dbReference type="EMBL" id="KAJ7951010.1"/>
    </source>
</evidence>